<dbReference type="Pfam" id="PF02450">
    <property type="entry name" value="LCAT"/>
    <property type="match status" value="1"/>
</dbReference>
<protein>
    <recommendedName>
        <fullName evidence="2">Lecithin:cholesterol acyltransferase</fullName>
    </recommendedName>
</protein>
<dbReference type="EMBL" id="MN739101">
    <property type="protein sequence ID" value="QHS88608.1"/>
    <property type="molecule type" value="Genomic_DNA"/>
</dbReference>
<dbReference type="SUPFAM" id="SSF53474">
    <property type="entry name" value="alpha/beta-Hydrolases"/>
    <property type="match status" value="1"/>
</dbReference>
<accession>A0A6C0BAT1</accession>
<sequence length="234" mass="27259">MIISIILLLIKSPILLFPGLGASKLVKNNLDMWPPKLSFFVFCHSKWIDLIIHDRELKTLEFGDKNSLDLHTNIPHIIKKNFYEDIITKHENVYPIPYDFRLIHNKEYIDTFYNKVKLYIESFDTPIKILTHSSGGLIVHYFISLQSDAWKEKHVQEVIHINVPFGGLIHTLENLVKTTKLNLLVSKELLKSLGAYIINMPNPNIIKPILIVDGKEIVDYYAYFNLKDIEKINY</sequence>
<dbReference type="Gene3D" id="3.40.50.1820">
    <property type="entry name" value="alpha/beta hydrolase"/>
    <property type="match status" value="1"/>
</dbReference>
<dbReference type="PANTHER" id="PTHR11440">
    <property type="entry name" value="LECITHIN-CHOLESTEROL ACYLTRANSFERASE-RELATED"/>
    <property type="match status" value="1"/>
</dbReference>
<dbReference type="GO" id="GO:0008374">
    <property type="term" value="F:O-acyltransferase activity"/>
    <property type="evidence" value="ECO:0007669"/>
    <property type="project" value="InterPro"/>
</dbReference>
<dbReference type="GO" id="GO:0006629">
    <property type="term" value="P:lipid metabolic process"/>
    <property type="evidence" value="ECO:0007669"/>
    <property type="project" value="InterPro"/>
</dbReference>
<proteinExistence type="predicted"/>
<organism evidence="1">
    <name type="scientific">viral metagenome</name>
    <dbReference type="NCBI Taxonomy" id="1070528"/>
    <lineage>
        <taxon>unclassified sequences</taxon>
        <taxon>metagenomes</taxon>
        <taxon>organismal metagenomes</taxon>
    </lineage>
</organism>
<evidence type="ECO:0000313" key="1">
    <source>
        <dbReference type="EMBL" id="QHS88608.1"/>
    </source>
</evidence>
<name>A0A6C0BAT1_9ZZZZ</name>
<dbReference type="AlphaFoldDB" id="A0A6C0BAT1"/>
<dbReference type="InterPro" id="IPR029058">
    <property type="entry name" value="AB_hydrolase_fold"/>
</dbReference>
<dbReference type="InterPro" id="IPR003386">
    <property type="entry name" value="LACT/PDAT_acylTrfase"/>
</dbReference>
<evidence type="ECO:0008006" key="2">
    <source>
        <dbReference type="Google" id="ProtNLM"/>
    </source>
</evidence>
<reference evidence="1" key="1">
    <citation type="journal article" date="2020" name="Nature">
        <title>Giant virus diversity and host interactions through global metagenomics.</title>
        <authorList>
            <person name="Schulz F."/>
            <person name="Roux S."/>
            <person name="Paez-Espino D."/>
            <person name="Jungbluth S."/>
            <person name="Walsh D.A."/>
            <person name="Denef V.J."/>
            <person name="McMahon K.D."/>
            <person name="Konstantinidis K.T."/>
            <person name="Eloe-Fadrosh E.A."/>
            <person name="Kyrpides N.C."/>
            <person name="Woyke T."/>
        </authorList>
    </citation>
    <scope>NUCLEOTIDE SEQUENCE</scope>
    <source>
        <strain evidence="1">GVMAG-M-3300010158-55</strain>
    </source>
</reference>